<organism evidence="6 7">
    <name type="scientific">Mogibacterium kristiansenii</name>
    <dbReference type="NCBI Taxonomy" id="2606708"/>
    <lineage>
        <taxon>Bacteria</taxon>
        <taxon>Bacillati</taxon>
        <taxon>Bacillota</taxon>
        <taxon>Clostridia</taxon>
        <taxon>Peptostreptococcales</taxon>
        <taxon>Anaerovoracaceae</taxon>
        <taxon>Mogibacterium</taxon>
    </lineage>
</organism>
<dbReference type="InterPro" id="IPR016667">
    <property type="entry name" value="Caps_polysacc_synth_CpsB/CapC"/>
</dbReference>
<dbReference type="EMBL" id="VUNA01000010">
    <property type="protein sequence ID" value="MST70872.1"/>
    <property type="molecule type" value="Genomic_DNA"/>
</dbReference>
<reference evidence="6 7" key="1">
    <citation type="submission" date="2019-08" db="EMBL/GenBank/DDBJ databases">
        <title>In-depth cultivation of the pig gut microbiome towards novel bacterial diversity and tailored functional studies.</title>
        <authorList>
            <person name="Wylensek D."/>
            <person name="Hitch T.C.A."/>
            <person name="Clavel T."/>
        </authorList>
    </citation>
    <scope>NUCLEOTIDE SEQUENCE [LARGE SCALE GENOMIC DNA]</scope>
    <source>
        <strain evidence="6 7">WCA-MUC-591-APC-4B</strain>
    </source>
</reference>
<dbReference type="EC" id="3.1.3.48" evidence="2"/>
<comment type="similarity">
    <text evidence="1">Belongs to the metallo-dependent hydrolases superfamily. CpsB/CapC family.</text>
</comment>
<dbReference type="Gene3D" id="3.20.20.140">
    <property type="entry name" value="Metal-dependent hydrolases"/>
    <property type="match status" value="1"/>
</dbReference>
<name>A0A6N7X5R3_9FIRM</name>
<comment type="catalytic activity">
    <reaction evidence="5">
        <text>O-phospho-L-tyrosyl-[protein] + H2O = L-tyrosyl-[protein] + phosphate</text>
        <dbReference type="Rhea" id="RHEA:10684"/>
        <dbReference type="Rhea" id="RHEA-COMP:10136"/>
        <dbReference type="Rhea" id="RHEA-COMP:20101"/>
        <dbReference type="ChEBI" id="CHEBI:15377"/>
        <dbReference type="ChEBI" id="CHEBI:43474"/>
        <dbReference type="ChEBI" id="CHEBI:46858"/>
        <dbReference type="ChEBI" id="CHEBI:61978"/>
        <dbReference type="EC" id="3.1.3.48"/>
    </reaction>
</comment>
<gene>
    <name evidence="6" type="ORF">FYJ65_05910</name>
</gene>
<keyword evidence="3" id="KW-0378">Hydrolase</keyword>
<sequence length="243" mass="28389">MIDFHCHVLMGIDDGSRNLETSASMLEASKTQGVQQIVCTPHFDAAKDRMEEFLINRDHAFQVLQKWIDASDAVDIRLYPAAEVFFFRHMSEVKDLKKLTIRGTNVLLLEMPFDVWEDSYISEIEDLCREYRVVLVHLERYMNFKNRKYIRKVIEMTHRLPLYVQINCRSVAEGSMRKKLIKMFRNGEAHFLGSDSHNMTRRPPNMDSGMKALEDSLGTAFVKQLKAQNRKFLQDARDEGHDK</sequence>
<evidence type="ECO:0000256" key="1">
    <source>
        <dbReference type="ARBA" id="ARBA00005750"/>
    </source>
</evidence>
<proteinExistence type="inferred from homology"/>
<dbReference type="RefSeq" id="WP_154554437.1">
    <property type="nucleotide sequence ID" value="NZ_JBJESO010000019.1"/>
</dbReference>
<dbReference type="AlphaFoldDB" id="A0A6N7X5R3"/>
<dbReference type="PIRSF" id="PIRSF016557">
    <property type="entry name" value="Caps_synth_CpsB"/>
    <property type="match status" value="1"/>
</dbReference>
<dbReference type="GO" id="GO:0030145">
    <property type="term" value="F:manganese ion binding"/>
    <property type="evidence" value="ECO:0007669"/>
    <property type="project" value="InterPro"/>
</dbReference>
<dbReference type="PANTHER" id="PTHR39181">
    <property type="entry name" value="TYROSINE-PROTEIN PHOSPHATASE YWQE"/>
    <property type="match status" value="1"/>
</dbReference>
<keyword evidence="7" id="KW-1185">Reference proteome</keyword>
<evidence type="ECO:0000256" key="5">
    <source>
        <dbReference type="ARBA" id="ARBA00051722"/>
    </source>
</evidence>
<accession>A0A6N7X5R3</accession>
<evidence type="ECO:0000313" key="7">
    <source>
        <dbReference type="Proteomes" id="UP000469424"/>
    </source>
</evidence>
<dbReference type="PANTHER" id="PTHR39181:SF1">
    <property type="entry name" value="TYROSINE-PROTEIN PHOSPHATASE YWQE"/>
    <property type="match status" value="1"/>
</dbReference>
<keyword evidence="4" id="KW-0904">Protein phosphatase</keyword>
<dbReference type="InterPro" id="IPR016195">
    <property type="entry name" value="Pol/histidinol_Pase-like"/>
</dbReference>
<comment type="caution">
    <text evidence="6">The sequence shown here is derived from an EMBL/GenBank/DDBJ whole genome shotgun (WGS) entry which is preliminary data.</text>
</comment>
<dbReference type="SUPFAM" id="SSF89550">
    <property type="entry name" value="PHP domain-like"/>
    <property type="match status" value="1"/>
</dbReference>
<evidence type="ECO:0000256" key="3">
    <source>
        <dbReference type="ARBA" id="ARBA00022801"/>
    </source>
</evidence>
<evidence type="ECO:0000313" key="6">
    <source>
        <dbReference type="EMBL" id="MST70872.1"/>
    </source>
</evidence>
<evidence type="ECO:0000256" key="4">
    <source>
        <dbReference type="ARBA" id="ARBA00022912"/>
    </source>
</evidence>
<dbReference type="Proteomes" id="UP000469424">
    <property type="component" value="Unassembled WGS sequence"/>
</dbReference>
<dbReference type="GO" id="GO:0004725">
    <property type="term" value="F:protein tyrosine phosphatase activity"/>
    <property type="evidence" value="ECO:0007669"/>
    <property type="project" value="UniProtKB-EC"/>
</dbReference>
<evidence type="ECO:0000256" key="2">
    <source>
        <dbReference type="ARBA" id="ARBA00013064"/>
    </source>
</evidence>
<protein>
    <recommendedName>
        <fullName evidence="2">protein-tyrosine-phosphatase</fullName>
        <ecNumber evidence="2">3.1.3.48</ecNumber>
    </recommendedName>
</protein>
<dbReference type="Pfam" id="PF19567">
    <property type="entry name" value="CpsB_CapC"/>
    <property type="match status" value="1"/>
</dbReference>